<dbReference type="Proteomes" id="UP000735302">
    <property type="component" value="Unassembled WGS sequence"/>
</dbReference>
<proteinExistence type="predicted"/>
<sequence>MKTHRSVQRKHKPVDVCGTVWSEMWPNSCYSCGRRARGRSKSCRLVARNWPVQLEKGDHLQEEKAMQEGKREFLIHHFLLIPLPTFSSPSPPVPLPRSLVLKTCSLWSPRQTCLLTSQFTAEENGLLTKILVSQLPTGLVLLVSIRITRHSRPGEKTQQA</sequence>
<evidence type="ECO:0000313" key="1">
    <source>
        <dbReference type="EMBL" id="GFN80294.1"/>
    </source>
</evidence>
<keyword evidence="2" id="KW-1185">Reference proteome</keyword>
<organism evidence="1 2">
    <name type="scientific">Plakobranchus ocellatus</name>
    <dbReference type="NCBI Taxonomy" id="259542"/>
    <lineage>
        <taxon>Eukaryota</taxon>
        <taxon>Metazoa</taxon>
        <taxon>Spiralia</taxon>
        <taxon>Lophotrochozoa</taxon>
        <taxon>Mollusca</taxon>
        <taxon>Gastropoda</taxon>
        <taxon>Heterobranchia</taxon>
        <taxon>Euthyneura</taxon>
        <taxon>Panpulmonata</taxon>
        <taxon>Sacoglossa</taxon>
        <taxon>Placobranchoidea</taxon>
        <taxon>Plakobranchidae</taxon>
        <taxon>Plakobranchus</taxon>
    </lineage>
</organism>
<reference evidence="1 2" key="1">
    <citation type="journal article" date="2021" name="Elife">
        <title>Chloroplast acquisition without the gene transfer in kleptoplastic sea slugs, Plakobranchus ocellatus.</title>
        <authorList>
            <person name="Maeda T."/>
            <person name="Takahashi S."/>
            <person name="Yoshida T."/>
            <person name="Shimamura S."/>
            <person name="Takaki Y."/>
            <person name="Nagai Y."/>
            <person name="Toyoda A."/>
            <person name="Suzuki Y."/>
            <person name="Arimoto A."/>
            <person name="Ishii H."/>
            <person name="Satoh N."/>
            <person name="Nishiyama T."/>
            <person name="Hasebe M."/>
            <person name="Maruyama T."/>
            <person name="Minagawa J."/>
            <person name="Obokata J."/>
            <person name="Shigenobu S."/>
        </authorList>
    </citation>
    <scope>NUCLEOTIDE SEQUENCE [LARGE SCALE GENOMIC DNA]</scope>
</reference>
<accession>A0AAV3YC11</accession>
<gene>
    <name evidence="1" type="ORF">PoB_000680000</name>
</gene>
<comment type="caution">
    <text evidence="1">The sequence shown here is derived from an EMBL/GenBank/DDBJ whole genome shotgun (WGS) entry which is preliminary data.</text>
</comment>
<dbReference type="AlphaFoldDB" id="A0AAV3YC11"/>
<name>A0AAV3YC11_9GAST</name>
<dbReference type="EMBL" id="BLXT01000816">
    <property type="protein sequence ID" value="GFN80294.1"/>
    <property type="molecule type" value="Genomic_DNA"/>
</dbReference>
<evidence type="ECO:0000313" key="2">
    <source>
        <dbReference type="Proteomes" id="UP000735302"/>
    </source>
</evidence>
<protein>
    <submittedName>
        <fullName evidence="1">Uncharacterized protein</fullName>
    </submittedName>
</protein>